<dbReference type="Pfam" id="PF09019">
    <property type="entry name" value="EcoRII-C"/>
    <property type="match status" value="1"/>
</dbReference>
<dbReference type="GO" id="GO:0009036">
    <property type="term" value="F:type II site-specific deoxyribonuclease activity"/>
    <property type="evidence" value="ECO:0007669"/>
    <property type="project" value="InterPro"/>
</dbReference>
<reference evidence="2 3" key="1">
    <citation type="submission" date="2019-04" db="EMBL/GenBank/DDBJ databases">
        <title>Sphingomonas psychrotolerans sp. nov., isolated from soil in the Tianshan Mountains, Xinjiang, China.</title>
        <authorList>
            <person name="Luo Y."/>
            <person name="Sheng H."/>
        </authorList>
    </citation>
    <scope>NUCLEOTIDE SEQUENCE [LARGE SCALE GENOMIC DNA]</scope>
    <source>
        <strain evidence="2 3">KIS18-15</strain>
    </source>
</reference>
<dbReference type="GO" id="GO:0009307">
    <property type="term" value="P:DNA restriction-modification system"/>
    <property type="evidence" value="ECO:0007669"/>
    <property type="project" value="InterPro"/>
</dbReference>
<keyword evidence="2" id="KW-0378">Hydrolase</keyword>
<feature type="domain" description="Restriction endonuclease type II EcoRII C-terminal" evidence="1">
    <location>
        <begin position="229"/>
        <end position="396"/>
    </location>
</feature>
<sequence length="416" mass="46610">MRRGFLSDLFTGVAVKRLTLVETISEKSNQHEFQGSKPLRHLLGDDDRKGIPTRFLRLSGEQDAMAEDGFMSWSNVRKNKPRAPEYHLYYSTNAVTERMQVDDALFIALCRDGSLLAIVTPAESTVQNQLLWLFGLHEQPMFAFTFQPIADANDAELDFVARYILDELGIAPEEPDAGALDALIEPFGLTFPTTRVLSDLARASLRDISARDDPDHALVAWMDREEQLFRRLERRIVAERIAGGFVTPDGADVDGFLSFSLSVQNRRKARAGQALENHLEAIFVAHGIQHRRGAATENRARPDFLFPGPMQYRDPGFPPERLTMLGAKSTAKDRWRQVLSEADRIADKHLLTLEPGISEHQTHEMRAKHLQLVVPTRLHATYRPAQQGWLIDLAGFLALVRARQGAAGALSNTGGR</sequence>
<evidence type="ECO:0000313" key="3">
    <source>
        <dbReference type="Proteomes" id="UP000309848"/>
    </source>
</evidence>
<dbReference type="Gene3D" id="3.40.91.80">
    <property type="match status" value="1"/>
</dbReference>
<keyword evidence="3" id="KW-1185">Reference proteome</keyword>
<dbReference type="Proteomes" id="UP000309848">
    <property type="component" value="Unassembled WGS sequence"/>
</dbReference>
<accession>A0A4V3QWN1</accession>
<gene>
    <name evidence="2" type="ORF">E5A74_08195</name>
</gene>
<evidence type="ECO:0000313" key="2">
    <source>
        <dbReference type="EMBL" id="TGX43152.1"/>
    </source>
</evidence>
<dbReference type="GO" id="GO:0003677">
    <property type="term" value="F:DNA binding"/>
    <property type="evidence" value="ECO:0007669"/>
    <property type="project" value="InterPro"/>
</dbReference>
<dbReference type="InterPro" id="IPR011335">
    <property type="entry name" value="Restrct_endonuc-II-like"/>
</dbReference>
<dbReference type="SUPFAM" id="SSF52980">
    <property type="entry name" value="Restriction endonuclease-like"/>
    <property type="match status" value="1"/>
</dbReference>
<evidence type="ECO:0000259" key="1">
    <source>
        <dbReference type="Pfam" id="PF09019"/>
    </source>
</evidence>
<comment type="caution">
    <text evidence="2">The sequence shown here is derived from an EMBL/GenBank/DDBJ whole genome shotgun (WGS) entry which is preliminary data.</text>
</comment>
<keyword evidence="2" id="KW-0255">Endonuclease</keyword>
<dbReference type="InterPro" id="IPR038365">
    <property type="entry name" value="EcoRII_C_sf"/>
</dbReference>
<dbReference type="AlphaFoldDB" id="A0A4V3QWN1"/>
<name>A0A4V3QWN1_9SPHN</name>
<dbReference type="OrthoDB" id="9797574at2"/>
<dbReference type="EMBL" id="SRXU01000003">
    <property type="protein sequence ID" value="TGX43152.1"/>
    <property type="molecule type" value="Genomic_DNA"/>
</dbReference>
<keyword evidence="2" id="KW-0540">Nuclease</keyword>
<dbReference type="InterPro" id="IPR015109">
    <property type="entry name" value="Restrct_endonuc_II_EcoRII_C"/>
</dbReference>
<dbReference type="RefSeq" id="WP_135983805.1">
    <property type="nucleotide sequence ID" value="NZ_JAASQM010000002.1"/>
</dbReference>
<organism evidence="2 3">
    <name type="scientific">Sphingomonas naasensis</name>
    <dbReference type="NCBI Taxonomy" id="1344951"/>
    <lineage>
        <taxon>Bacteria</taxon>
        <taxon>Pseudomonadati</taxon>
        <taxon>Pseudomonadota</taxon>
        <taxon>Alphaproteobacteria</taxon>
        <taxon>Sphingomonadales</taxon>
        <taxon>Sphingomonadaceae</taxon>
        <taxon>Sphingomonas</taxon>
    </lineage>
</organism>
<protein>
    <submittedName>
        <fullName evidence="2">Restriction endonuclease</fullName>
    </submittedName>
</protein>
<proteinExistence type="predicted"/>